<keyword evidence="2" id="KW-1185">Reference proteome</keyword>
<accession>A0AC61YAW1</accession>
<organism evidence="1 2">
    <name type="scientific">Mesonia oceanica</name>
    <dbReference type="NCBI Taxonomy" id="2687242"/>
    <lineage>
        <taxon>Bacteria</taxon>
        <taxon>Pseudomonadati</taxon>
        <taxon>Bacteroidota</taxon>
        <taxon>Flavobacteriia</taxon>
        <taxon>Flavobacteriales</taxon>
        <taxon>Flavobacteriaceae</taxon>
        <taxon>Mesonia</taxon>
    </lineage>
</organism>
<dbReference type="EMBL" id="CABVMM010000011">
    <property type="protein sequence ID" value="VVV01624.1"/>
    <property type="molecule type" value="Genomic_DNA"/>
</dbReference>
<reference evidence="1" key="1">
    <citation type="submission" date="2019-09" db="EMBL/GenBank/DDBJ databases">
        <authorList>
            <person name="Rodrigo-Torres L."/>
            <person name="Arahal R. D."/>
            <person name="Lucena T."/>
        </authorList>
    </citation>
    <scope>NUCLEOTIDE SEQUENCE</scope>
    <source>
        <strain evidence="1">ISS653</strain>
    </source>
</reference>
<name>A0AC61YAW1_9FLAO</name>
<keyword evidence="1" id="KW-0547">Nucleotide-binding</keyword>
<dbReference type="Proteomes" id="UP000356253">
    <property type="component" value="Unassembled WGS sequence"/>
</dbReference>
<evidence type="ECO:0000313" key="1">
    <source>
        <dbReference type="EMBL" id="VVV01624.1"/>
    </source>
</evidence>
<keyword evidence="1" id="KW-0378">Hydrolase</keyword>
<comment type="caution">
    <text evidence="1">The sequence shown here is derived from an EMBL/GenBank/DDBJ whole genome shotgun (WGS) entry which is preliminary data.</text>
</comment>
<evidence type="ECO:0000313" key="2">
    <source>
        <dbReference type="Proteomes" id="UP000356253"/>
    </source>
</evidence>
<dbReference type="EC" id="3.6.3.-" evidence="1"/>
<keyword evidence="1" id="KW-0067">ATP-binding</keyword>
<sequence>MILEIDNIELSFHSKPILEAIYIKAEKGKVTGILGKNGCGKSSLFRIIFGSLQPKHKLIRLNKKAITQKFYKIGMVAYLPQNNFIPKELLLKKVFGLYKGSWQRFTSIFEELALYENSKIKELSGGERRILEIYLVLQLGVKVVLLDEPFSNIAPLQIEKIKTLIHQEKSNKIILLSDHFYEDVLDVCERLYLIEGTRSIAIKNQKDLESYGYLTTKDSQ</sequence>
<protein>
    <submittedName>
        <fullName evidence="1">Lipopolysaccharide export system ATP-binding protein LptB</fullName>
        <ecNumber evidence="1">3.6.3.-</ecNumber>
    </submittedName>
</protein>
<proteinExistence type="predicted"/>
<gene>
    <name evidence="1" type="primary">lptB_2</name>
    <name evidence="1" type="ORF">FVB9532_02917</name>
</gene>